<dbReference type="GO" id="GO:0046872">
    <property type="term" value="F:metal ion binding"/>
    <property type="evidence" value="ECO:0007669"/>
    <property type="project" value="UniProtKB-KW"/>
</dbReference>
<comment type="cofactor">
    <cofactor evidence="1 13">
        <name>Mg(2+)</name>
        <dbReference type="ChEBI" id="CHEBI:18420"/>
    </cofactor>
</comment>
<dbReference type="PRINTS" id="PR00502">
    <property type="entry name" value="NUDIXFAMILY"/>
</dbReference>
<dbReference type="Gene3D" id="3.10.490.10">
    <property type="entry name" value="Gamma-glutamyl cyclotransferase-like"/>
    <property type="match status" value="1"/>
</dbReference>
<accession>A0A843YDX4</accession>
<evidence type="ECO:0000256" key="3">
    <source>
        <dbReference type="ARBA" id="ARBA00012453"/>
    </source>
</evidence>
<evidence type="ECO:0000256" key="11">
    <source>
        <dbReference type="ARBA" id="ARBA00033056"/>
    </source>
</evidence>
<evidence type="ECO:0000259" key="16">
    <source>
        <dbReference type="PROSITE" id="PS51462"/>
    </source>
</evidence>
<dbReference type="InterPro" id="IPR004385">
    <property type="entry name" value="NDP_pyrophosphatase"/>
</dbReference>
<dbReference type="SUPFAM" id="SSF55811">
    <property type="entry name" value="Nudix"/>
    <property type="match status" value="1"/>
</dbReference>
<evidence type="ECO:0000256" key="1">
    <source>
        <dbReference type="ARBA" id="ARBA00001946"/>
    </source>
</evidence>
<evidence type="ECO:0000256" key="2">
    <source>
        <dbReference type="ARBA" id="ARBA00007482"/>
    </source>
</evidence>
<dbReference type="InterPro" id="IPR020084">
    <property type="entry name" value="NUDIX_hydrolase_CS"/>
</dbReference>
<dbReference type="Pfam" id="PF00293">
    <property type="entry name" value="NUDIX"/>
    <property type="match status" value="1"/>
</dbReference>
<evidence type="ECO:0000256" key="14">
    <source>
        <dbReference type="PIRSR" id="PIRSR604385-3"/>
    </source>
</evidence>
<feature type="binding site" evidence="13">
    <location>
        <position position="281"/>
    </location>
    <ligand>
        <name>Mg(2+)</name>
        <dbReference type="ChEBI" id="CHEBI:18420"/>
        <label>1</label>
    </ligand>
</feature>
<dbReference type="PROSITE" id="PS51462">
    <property type="entry name" value="NUDIX"/>
    <property type="match status" value="1"/>
</dbReference>
<evidence type="ECO:0000256" key="7">
    <source>
        <dbReference type="ARBA" id="ARBA00022842"/>
    </source>
</evidence>
<evidence type="ECO:0000313" key="17">
    <source>
        <dbReference type="EMBL" id="MQQ07289.1"/>
    </source>
</evidence>
<dbReference type="PROSITE" id="PS00893">
    <property type="entry name" value="NUDIX_BOX"/>
    <property type="match status" value="1"/>
</dbReference>
<proteinExistence type="inferred from homology"/>
<reference evidence="17 18" key="1">
    <citation type="submission" date="2019-10" db="EMBL/GenBank/DDBJ databases">
        <title>Epibacterium sp. nov., isolated from seawater.</title>
        <authorList>
            <person name="Zhang X."/>
            <person name="Li N."/>
        </authorList>
    </citation>
    <scope>NUCLEOTIDE SEQUENCE [LARGE SCALE GENOMIC DNA]</scope>
    <source>
        <strain evidence="17 18">SM1979</strain>
    </source>
</reference>
<feature type="domain" description="Nudix hydrolase" evidence="16">
    <location>
        <begin position="219"/>
        <end position="358"/>
    </location>
</feature>
<dbReference type="AlphaFoldDB" id="A0A843YDX4"/>
<dbReference type="SUPFAM" id="SSF110857">
    <property type="entry name" value="Gamma-glutamyl cyclotransferase-like"/>
    <property type="match status" value="1"/>
</dbReference>
<feature type="binding site" evidence="13">
    <location>
        <position position="277"/>
    </location>
    <ligand>
        <name>Mg(2+)</name>
        <dbReference type="ChEBI" id="CHEBI:18420"/>
        <label>1</label>
    </ligand>
</feature>
<dbReference type="GO" id="GO:0047631">
    <property type="term" value="F:ADP-ribose diphosphatase activity"/>
    <property type="evidence" value="ECO:0007669"/>
    <property type="project" value="UniProtKB-EC"/>
</dbReference>
<evidence type="ECO:0000256" key="10">
    <source>
        <dbReference type="ARBA" id="ARBA00030308"/>
    </source>
</evidence>
<organism evidence="17 18">
    <name type="scientific">Tritonibacter litoralis</name>
    <dbReference type="NCBI Taxonomy" id="2662264"/>
    <lineage>
        <taxon>Bacteria</taxon>
        <taxon>Pseudomonadati</taxon>
        <taxon>Pseudomonadota</taxon>
        <taxon>Alphaproteobacteria</taxon>
        <taxon>Rhodobacterales</taxon>
        <taxon>Paracoccaceae</taxon>
        <taxon>Tritonibacter</taxon>
    </lineage>
</organism>
<dbReference type="EC" id="3.6.1.13" evidence="3"/>
<evidence type="ECO:0000256" key="9">
    <source>
        <dbReference type="ARBA" id="ARBA00030162"/>
    </source>
</evidence>
<evidence type="ECO:0000256" key="6">
    <source>
        <dbReference type="ARBA" id="ARBA00022801"/>
    </source>
</evidence>
<dbReference type="GO" id="GO:0019693">
    <property type="term" value="P:ribose phosphate metabolic process"/>
    <property type="evidence" value="ECO:0007669"/>
    <property type="project" value="TreeGrafter"/>
</dbReference>
<evidence type="ECO:0000313" key="18">
    <source>
        <dbReference type="Proteomes" id="UP000444174"/>
    </source>
</evidence>
<evidence type="ECO:0000256" key="15">
    <source>
        <dbReference type="RuleBase" id="RU003476"/>
    </source>
</evidence>
<dbReference type="RefSeq" id="WP_343032442.1">
    <property type="nucleotide sequence ID" value="NZ_WIBF01000001.1"/>
</dbReference>
<dbReference type="InterPro" id="IPR015797">
    <property type="entry name" value="NUDIX_hydrolase-like_dom_sf"/>
</dbReference>
<dbReference type="InterPro" id="IPR013024">
    <property type="entry name" value="GGCT-like"/>
</dbReference>
<name>A0A843YDX4_9RHOB</name>
<dbReference type="Proteomes" id="UP000444174">
    <property type="component" value="Unassembled WGS sequence"/>
</dbReference>
<dbReference type="GO" id="GO:0019144">
    <property type="term" value="F:ADP-sugar diphosphatase activity"/>
    <property type="evidence" value="ECO:0007669"/>
    <property type="project" value="TreeGrafter"/>
</dbReference>
<keyword evidence="18" id="KW-1185">Reference proteome</keyword>
<sequence>MIDLFFYGTLRSLPVLERVLGRPVAQLKTAEANLDGYQVYEVAGQPFPTITAEAGAQATGLLVHDLGPEDLDALAHYEAGFSCDVEECRVTLADGSVLHAQMFVPDKEDWTLGALWDFQAWQRQWEPLCIRATEEIMAWKGRRAPEQMAASLNSIRNRASAWVALQAGEEHPDHPLERDVVVHAHKREYINYFAMDEMDLQYRRFDGTMSEVINRGSFLVGRASAVLPYDPWRDEVLLIQQFRAAVYIAGDRRPWLWEAVAGVVDPGESPEEAAIRESKEEAGIRVQQLERVSEIFPSSGSSGEFVYLYVGVGSFERIAQGGGLDCEGEDIRHRVLGFQEFMDGIDAGAYRDGPLVTCALWLARHRERLQQQSK</sequence>
<dbReference type="InterPro" id="IPR036568">
    <property type="entry name" value="GGCT-like_sf"/>
</dbReference>
<dbReference type="CDD" id="cd06661">
    <property type="entry name" value="GGCT_like"/>
    <property type="match status" value="1"/>
</dbReference>
<feature type="short sequence motif" description="Nudix box" evidence="14">
    <location>
        <begin position="262"/>
        <end position="284"/>
    </location>
</feature>
<comment type="similarity">
    <text evidence="2">Belongs to the Nudix hydrolase family. NudF subfamily.</text>
</comment>
<dbReference type="GO" id="GO:0006753">
    <property type="term" value="P:nucleoside phosphate metabolic process"/>
    <property type="evidence" value="ECO:0007669"/>
    <property type="project" value="TreeGrafter"/>
</dbReference>
<dbReference type="CDD" id="cd24155">
    <property type="entry name" value="NUDIX_ADPRase"/>
    <property type="match status" value="1"/>
</dbReference>
<protein>
    <recommendedName>
        <fullName evidence="4">ADP-ribose pyrophosphatase</fullName>
        <ecNumber evidence="3">3.6.1.13</ecNumber>
    </recommendedName>
    <alternativeName>
        <fullName evidence="9">ADP-ribose diphosphatase</fullName>
    </alternativeName>
    <alternativeName>
        <fullName evidence="11">ADP-ribose phosphohydrolase</fullName>
    </alternativeName>
    <alternativeName>
        <fullName evidence="10">Adenosine diphosphoribose pyrophosphatase</fullName>
    </alternativeName>
</protein>
<gene>
    <name evidence="17" type="ORF">GFB49_02360</name>
</gene>
<dbReference type="PANTHER" id="PTHR11839:SF5">
    <property type="entry name" value="ADP-RIBOSE PYROPHOSPHATASE"/>
    <property type="match status" value="1"/>
</dbReference>
<dbReference type="NCBIfam" id="TIGR00052">
    <property type="entry name" value="nudix-type nucleoside diphosphatase, YffH/AdpP family"/>
    <property type="match status" value="1"/>
</dbReference>
<keyword evidence="5 13" id="KW-0479">Metal-binding</keyword>
<evidence type="ECO:0000256" key="12">
    <source>
        <dbReference type="ARBA" id="ARBA00049546"/>
    </source>
</evidence>
<dbReference type="InterPro" id="IPR020476">
    <property type="entry name" value="Nudix_hydrolase"/>
</dbReference>
<dbReference type="GO" id="GO:0005829">
    <property type="term" value="C:cytosol"/>
    <property type="evidence" value="ECO:0007669"/>
    <property type="project" value="TreeGrafter"/>
</dbReference>
<evidence type="ECO:0000256" key="5">
    <source>
        <dbReference type="ARBA" id="ARBA00022723"/>
    </source>
</evidence>
<keyword evidence="6 15" id="KW-0378">Hydrolase</keyword>
<comment type="function">
    <text evidence="8">Acts on ADP-mannose and ADP-glucose as well as ADP-ribose. Prevents glycogen biosynthesis. The reaction catalyzed by this enzyme is a limiting step of the gluconeogenic process.</text>
</comment>
<dbReference type="PANTHER" id="PTHR11839">
    <property type="entry name" value="UDP/ADP-SUGAR PYROPHOSPHATASE"/>
    <property type="match status" value="1"/>
</dbReference>
<evidence type="ECO:0000256" key="4">
    <source>
        <dbReference type="ARBA" id="ARBA00013297"/>
    </source>
</evidence>
<evidence type="ECO:0000256" key="8">
    <source>
        <dbReference type="ARBA" id="ARBA00025164"/>
    </source>
</evidence>
<comment type="caution">
    <text evidence="17">The sequence shown here is derived from an EMBL/GenBank/DDBJ whole genome shotgun (WGS) entry which is preliminary data.</text>
</comment>
<dbReference type="Pfam" id="PF06094">
    <property type="entry name" value="GGACT"/>
    <property type="match status" value="1"/>
</dbReference>
<dbReference type="EMBL" id="WIBF01000001">
    <property type="protein sequence ID" value="MQQ07289.1"/>
    <property type="molecule type" value="Genomic_DNA"/>
</dbReference>
<feature type="binding site" evidence="13">
    <location>
        <position position="261"/>
    </location>
    <ligand>
        <name>Mg(2+)</name>
        <dbReference type="ChEBI" id="CHEBI:18420"/>
        <label>1</label>
    </ligand>
</feature>
<dbReference type="Gene3D" id="3.90.79.10">
    <property type="entry name" value="Nucleoside Triphosphate Pyrophosphohydrolase"/>
    <property type="match status" value="1"/>
</dbReference>
<keyword evidence="7 13" id="KW-0460">Magnesium</keyword>
<evidence type="ECO:0000256" key="13">
    <source>
        <dbReference type="PIRSR" id="PIRSR604385-2"/>
    </source>
</evidence>
<comment type="catalytic activity">
    <reaction evidence="12">
        <text>ADP-D-ribose + H2O = D-ribose 5-phosphate + AMP + 2 H(+)</text>
        <dbReference type="Rhea" id="RHEA:10412"/>
        <dbReference type="ChEBI" id="CHEBI:15377"/>
        <dbReference type="ChEBI" id="CHEBI:15378"/>
        <dbReference type="ChEBI" id="CHEBI:57967"/>
        <dbReference type="ChEBI" id="CHEBI:78346"/>
        <dbReference type="ChEBI" id="CHEBI:456215"/>
        <dbReference type="EC" id="3.6.1.13"/>
    </reaction>
</comment>
<dbReference type="InterPro" id="IPR000086">
    <property type="entry name" value="NUDIX_hydrolase_dom"/>
</dbReference>
<feature type="binding site" evidence="13">
    <location>
        <position position="329"/>
    </location>
    <ligand>
        <name>Mg(2+)</name>
        <dbReference type="ChEBI" id="CHEBI:18420"/>
        <label>1</label>
    </ligand>
</feature>
<dbReference type="InterPro" id="IPR009288">
    <property type="entry name" value="AIG2-like_dom"/>
</dbReference>